<dbReference type="EMBL" id="CP036317">
    <property type="protein sequence ID" value="QDV15626.1"/>
    <property type="molecule type" value="Genomic_DNA"/>
</dbReference>
<gene>
    <name evidence="1" type="ORF">Pan153_02420</name>
</gene>
<dbReference type="AlphaFoldDB" id="A0A518FH12"/>
<evidence type="ECO:0000313" key="2">
    <source>
        <dbReference type="Proteomes" id="UP000320839"/>
    </source>
</evidence>
<evidence type="ECO:0008006" key="3">
    <source>
        <dbReference type="Google" id="ProtNLM"/>
    </source>
</evidence>
<name>A0A518FH12_9PLAN</name>
<sequence length="211" mass="24262">MKQPDKLAQNYTARISDILDISWKILKSRFIDGRHEITKEAPFQHYFAHIISTIGESYCTKRNDIFLVDLETKIDDIKGKSKYLDITCSFPNENSSCAIELKFKTSRQGAQDHGRIDAFVDIEALELVCNQSFDIGRFYMITDSTPYIKKSKKGVGTVFTTHDGSLLKPGSYHFPSKGRENITITLQNEYTIEWEKINEWFFLQINIAPSS</sequence>
<reference evidence="1 2" key="1">
    <citation type="submission" date="2019-02" db="EMBL/GenBank/DDBJ databases">
        <title>Deep-cultivation of Planctomycetes and their phenomic and genomic characterization uncovers novel biology.</title>
        <authorList>
            <person name="Wiegand S."/>
            <person name="Jogler M."/>
            <person name="Boedeker C."/>
            <person name="Pinto D."/>
            <person name="Vollmers J."/>
            <person name="Rivas-Marin E."/>
            <person name="Kohn T."/>
            <person name="Peeters S.H."/>
            <person name="Heuer A."/>
            <person name="Rast P."/>
            <person name="Oberbeckmann S."/>
            <person name="Bunk B."/>
            <person name="Jeske O."/>
            <person name="Meyerdierks A."/>
            <person name="Storesund J.E."/>
            <person name="Kallscheuer N."/>
            <person name="Luecker S."/>
            <person name="Lage O.M."/>
            <person name="Pohl T."/>
            <person name="Merkel B.J."/>
            <person name="Hornburger P."/>
            <person name="Mueller R.-W."/>
            <person name="Bruemmer F."/>
            <person name="Labrenz M."/>
            <person name="Spormann A.M."/>
            <person name="Op den Camp H."/>
            <person name="Overmann J."/>
            <person name="Amann R."/>
            <person name="Jetten M.S.M."/>
            <person name="Mascher T."/>
            <person name="Medema M.H."/>
            <person name="Devos D.P."/>
            <person name="Kaster A.-K."/>
            <person name="Ovreas L."/>
            <person name="Rohde M."/>
            <person name="Galperin M.Y."/>
            <person name="Jogler C."/>
        </authorList>
    </citation>
    <scope>NUCLEOTIDE SEQUENCE [LARGE SCALE GENOMIC DNA]</scope>
    <source>
        <strain evidence="1 2">Pan153</strain>
    </source>
</reference>
<protein>
    <recommendedName>
        <fullName evidence="3">Restriction endonuclease</fullName>
    </recommendedName>
</protein>
<dbReference type="OrthoDB" id="2989173at2"/>
<organism evidence="1 2">
    <name type="scientific">Gimesia panareensis</name>
    <dbReference type="NCBI Taxonomy" id="2527978"/>
    <lineage>
        <taxon>Bacteria</taxon>
        <taxon>Pseudomonadati</taxon>
        <taxon>Planctomycetota</taxon>
        <taxon>Planctomycetia</taxon>
        <taxon>Planctomycetales</taxon>
        <taxon>Planctomycetaceae</taxon>
        <taxon>Gimesia</taxon>
    </lineage>
</organism>
<accession>A0A518FH12</accession>
<evidence type="ECO:0000313" key="1">
    <source>
        <dbReference type="EMBL" id="QDV15626.1"/>
    </source>
</evidence>
<proteinExistence type="predicted"/>
<dbReference type="RefSeq" id="WP_145453708.1">
    <property type="nucleotide sequence ID" value="NZ_CP036317.1"/>
</dbReference>
<dbReference type="Proteomes" id="UP000320839">
    <property type="component" value="Chromosome"/>
</dbReference>